<protein>
    <submittedName>
        <fullName evidence="5">Class I SAM-dependent methyltransferase</fullName>
    </submittedName>
</protein>
<keyword evidence="3 5" id="KW-0808">Transferase</keyword>
<evidence type="ECO:0000256" key="3">
    <source>
        <dbReference type="ARBA" id="ARBA00022679"/>
    </source>
</evidence>
<dbReference type="EMBL" id="VUOD01000010">
    <property type="protein sequence ID" value="KAA2284090.1"/>
    <property type="molecule type" value="Genomic_DNA"/>
</dbReference>
<dbReference type="PANTHER" id="PTHR44942">
    <property type="entry name" value="METHYLTRANSF_11 DOMAIN-CONTAINING PROTEIN"/>
    <property type="match status" value="1"/>
</dbReference>
<name>A0A5B2ZA00_9GAMM</name>
<dbReference type="InterPro" id="IPR013216">
    <property type="entry name" value="Methyltransf_11"/>
</dbReference>
<dbReference type="Gene3D" id="3.40.50.150">
    <property type="entry name" value="Vaccinia Virus protein VP39"/>
    <property type="match status" value="1"/>
</dbReference>
<dbReference type="PANTHER" id="PTHR44942:SF4">
    <property type="entry name" value="METHYLTRANSFERASE TYPE 11 DOMAIN-CONTAINING PROTEIN"/>
    <property type="match status" value="1"/>
</dbReference>
<evidence type="ECO:0000259" key="4">
    <source>
        <dbReference type="Pfam" id="PF08241"/>
    </source>
</evidence>
<keyword evidence="6" id="KW-1185">Reference proteome</keyword>
<feature type="domain" description="Methyltransferase type 11" evidence="4">
    <location>
        <begin position="42"/>
        <end position="129"/>
    </location>
</feature>
<organism evidence="5 6">
    <name type="scientific">Arenimonas fontis</name>
    <dbReference type="NCBI Taxonomy" id="2608255"/>
    <lineage>
        <taxon>Bacteria</taxon>
        <taxon>Pseudomonadati</taxon>
        <taxon>Pseudomonadota</taxon>
        <taxon>Gammaproteobacteria</taxon>
        <taxon>Lysobacterales</taxon>
        <taxon>Lysobacteraceae</taxon>
        <taxon>Arenimonas</taxon>
    </lineage>
</organism>
<gene>
    <name evidence="5" type="ORF">F0415_10780</name>
</gene>
<sequence length="252" mass="28735">MADFKDHFSGHASQYAQARPTYPAALFEWLSGQCPYHELAWDAGCGNGQASLALARHFRRVHASDPSATQIAAAPADPRITWRVEPAERCSLPDHGADLVTVAQAYHWFEHERFIAEVRRVLRPGGLLAVWCYGLSEVDAAVDAVYFRLYRDILDSYWPPERRHIESGYRDLPFPLAEITEAPRFHMAHEWTLTQYLDYLRSWSASQRFLKETGRDAVAELAPAFSEAWGDPERPREVRWPLSLRAGRTGAR</sequence>
<dbReference type="RefSeq" id="WP_149861231.1">
    <property type="nucleotide sequence ID" value="NZ_VUOD01000010.1"/>
</dbReference>
<dbReference type="Pfam" id="PF08241">
    <property type="entry name" value="Methyltransf_11"/>
    <property type="match status" value="1"/>
</dbReference>
<reference evidence="5 6" key="2">
    <citation type="submission" date="2019-09" db="EMBL/GenBank/DDBJ databases">
        <authorList>
            <person name="Mazur A."/>
        </authorList>
    </citation>
    <scope>NUCLEOTIDE SEQUENCE [LARGE SCALE GENOMIC DNA]</scope>
    <source>
        <strain evidence="5 6">3729k</strain>
    </source>
</reference>
<proteinExistence type="inferred from homology"/>
<dbReference type="InterPro" id="IPR051052">
    <property type="entry name" value="Diverse_substrate_MTase"/>
</dbReference>
<dbReference type="CDD" id="cd02440">
    <property type="entry name" value="AdoMet_MTases"/>
    <property type="match status" value="1"/>
</dbReference>
<reference evidence="5 6" key="1">
    <citation type="submission" date="2019-09" db="EMBL/GenBank/DDBJ databases">
        <title>Arenimonas chukotkensis sp. nov., a bacterium isolated from Chukotka hot spring, Arctic region, Russia.</title>
        <authorList>
            <person name="Zayulina K.S."/>
            <person name="Prokofeva M.I."/>
            <person name="Elcheninov A.G."/>
            <person name="Novikov A."/>
            <person name="Kochetkova T.V."/>
            <person name="Kublanov I.V."/>
        </authorList>
    </citation>
    <scope>NUCLEOTIDE SEQUENCE [LARGE SCALE GENOMIC DNA]</scope>
    <source>
        <strain evidence="5 6">3729k</strain>
    </source>
</reference>
<dbReference type="GO" id="GO:0008757">
    <property type="term" value="F:S-adenosylmethionine-dependent methyltransferase activity"/>
    <property type="evidence" value="ECO:0007669"/>
    <property type="project" value="InterPro"/>
</dbReference>
<evidence type="ECO:0000256" key="2">
    <source>
        <dbReference type="ARBA" id="ARBA00022603"/>
    </source>
</evidence>
<dbReference type="AlphaFoldDB" id="A0A5B2ZA00"/>
<dbReference type="SUPFAM" id="SSF53335">
    <property type="entry name" value="S-adenosyl-L-methionine-dependent methyltransferases"/>
    <property type="match status" value="1"/>
</dbReference>
<evidence type="ECO:0000313" key="6">
    <source>
        <dbReference type="Proteomes" id="UP000322165"/>
    </source>
</evidence>
<accession>A0A5B2ZA00</accession>
<dbReference type="InterPro" id="IPR029063">
    <property type="entry name" value="SAM-dependent_MTases_sf"/>
</dbReference>
<evidence type="ECO:0000256" key="1">
    <source>
        <dbReference type="ARBA" id="ARBA00008361"/>
    </source>
</evidence>
<comment type="caution">
    <text evidence="5">The sequence shown here is derived from an EMBL/GenBank/DDBJ whole genome shotgun (WGS) entry which is preliminary data.</text>
</comment>
<dbReference type="Proteomes" id="UP000322165">
    <property type="component" value="Unassembled WGS sequence"/>
</dbReference>
<evidence type="ECO:0000313" key="5">
    <source>
        <dbReference type="EMBL" id="KAA2284090.1"/>
    </source>
</evidence>
<keyword evidence="2 5" id="KW-0489">Methyltransferase</keyword>
<dbReference type="GO" id="GO:0032259">
    <property type="term" value="P:methylation"/>
    <property type="evidence" value="ECO:0007669"/>
    <property type="project" value="UniProtKB-KW"/>
</dbReference>
<comment type="similarity">
    <text evidence="1">Belongs to the methyltransferase superfamily.</text>
</comment>